<dbReference type="InterPro" id="IPR011006">
    <property type="entry name" value="CheY-like_superfamily"/>
</dbReference>
<accession>A0A139XEN2</accession>
<evidence type="ECO:0000259" key="2">
    <source>
        <dbReference type="PROSITE" id="PS50110"/>
    </source>
</evidence>
<dbReference type="Pfam" id="PF00072">
    <property type="entry name" value="Response_reg"/>
    <property type="match status" value="1"/>
</dbReference>
<feature type="domain" description="Response regulatory" evidence="2">
    <location>
        <begin position="7"/>
        <end position="135"/>
    </location>
</feature>
<dbReference type="SMART" id="SM00448">
    <property type="entry name" value="REC"/>
    <property type="match status" value="1"/>
</dbReference>
<dbReference type="OrthoDB" id="5510574at2"/>
<dbReference type="PANTHER" id="PTHR44520:SF1">
    <property type="entry name" value="TWO-COMPONENT SYSTEM REGULATORY PROTEIN"/>
    <property type="match status" value="1"/>
</dbReference>
<dbReference type="AlphaFoldDB" id="A0A139XEN2"/>
<proteinExistence type="predicted"/>
<evidence type="ECO:0000313" key="3">
    <source>
        <dbReference type="EMBL" id="KYC43148.1"/>
    </source>
</evidence>
<protein>
    <submittedName>
        <fullName evidence="3">Two-component system response regulator</fullName>
    </submittedName>
</protein>
<dbReference type="CDD" id="cd17557">
    <property type="entry name" value="REC_Rcp-like"/>
    <property type="match status" value="1"/>
</dbReference>
<reference evidence="3 4" key="1">
    <citation type="journal article" date="2013" name="Genome Biol. Evol.">
        <title>Genomes of Stigonematalean cyanobacteria (subsection V) and the evolution of oxygenic photosynthesis from prokaryotes to plastids.</title>
        <authorList>
            <person name="Dagan T."/>
            <person name="Roettger M."/>
            <person name="Stucken K."/>
            <person name="Landan G."/>
            <person name="Koch R."/>
            <person name="Major P."/>
            <person name="Gould S.B."/>
            <person name="Goremykin V.V."/>
            <person name="Rippka R."/>
            <person name="Tandeau de Marsac N."/>
            <person name="Gugger M."/>
            <person name="Lockhart P.J."/>
            <person name="Allen J.F."/>
            <person name="Brune I."/>
            <person name="Maus I."/>
            <person name="Puhler A."/>
            <person name="Martin W.F."/>
        </authorList>
    </citation>
    <scope>NUCLEOTIDE SEQUENCE [LARGE SCALE GENOMIC DNA]</scope>
    <source>
        <strain evidence="3 4">PCC 7110</strain>
    </source>
</reference>
<gene>
    <name evidence="3" type="ORF">WA1_13700</name>
</gene>
<dbReference type="InterPro" id="IPR052893">
    <property type="entry name" value="TCS_response_regulator"/>
</dbReference>
<dbReference type="Proteomes" id="UP000076925">
    <property type="component" value="Unassembled WGS sequence"/>
</dbReference>
<organism evidence="3 4">
    <name type="scientific">Scytonema hofmannii PCC 7110</name>
    <dbReference type="NCBI Taxonomy" id="128403"/>
    <lineage>
        <taxon>Bacteria</taxon>
        <taxon>Bacillati</taxon>
        <taxon>Cyanobacteriota</taxon>
        <taxon>Cyanophyceae</taxon>
        <taxon>Nostocales</taxon>
        <taxon>Scytonemataceae</taxon>
        <taxon>Scytonema</taxon>
    </lineage>
</organism>
<dbReference type="RefSeq" id="WP_017747798.1">
    <property type="nucleotide sequence ID" value="NZ_KQ976354.1"/>
</dbReference>
<sequence length="162" mass="18461">MSENHKTILLVEDNPDDEALTIRALQRSHISNEIVVAHDGVEALDYLFGIGIYAERDISVKPTVILLDLKLPRVDGIEVLRRLREDERTKLLPVVVLTTSNEEQDMLDSYSLGCNSYIRKPVDFLQFSEAIRQLGMYWLLINEPPPDLKEQGAGRMEQGENQ</sequence>
<dbReference type="EMBL" id="ANNX02000016">
    <property type="protein sequence ID" value="KYC43148.1"/>
    <property type="molecule type" value="Genomic_DNA"/>
</dbReference>
<dbReference type="PANTHER" id="PTHR44520">
    <property type="entry name" value="RESPONSE REGULATOR RCP1-RELATED"/>
    <property type="match status" value="1"/>
</dbReference>
<dbReference type="SUPFAM" id="SSF52172">
    <property type="entry name" value="CheY-like"/>
    <property type="match status" value="1"/>
</dbReference>
<comment type="caution">
    <text evidence="3">The sequence shown here is derived from an EMBL/GenBank/DDBJ whole genome shotgun (WGS) entry which is preliminary data.</text>
</comment>
<dbReference type="InterPro" id="IPR001789">
    <property type="entry name" value="Sig_transdc_resp-reg_receiver"/>
</dbReference>
<evidence type="ECO:0000256" key="1">
    <source>
        <dbReference type="PROSITE-ProRule" id="PRU00169"/>
    </source>
</evidence>
<evidence type="ECO:0000313" key="4">
    <source>
        <dbReference type="Proteomes" id="UP000076925"/>
    </source>
</evidence>
<dbReference type="Gene3D" id="3.40.50.2300">
    <property type="match status" value="1"/>
</dbReference>
<dbReference type="STRING" id="128403.WA1_13700"/>
<dbReference type="GO" id="GO:0000160">
    <property type="term" value="P:phosphorelay signal transduction system"/>
    <property type="evidence" value="ECO:0007669"/>
    <property type="project" value="InterPro"/>
</dbReference>
<name>A0A139XEN2_9CYAN</name>
<dbReference type="PROSITE" id="PS50110">
    <property type="entry name" value="RESPONSE_REGULATORY"/>
    <property type="match status" value="1"/>
</dbReference>
<keyword evidence="1" id="KW-0597">Phosphoprotein</keyword>
<feature type="modified residue" description="4-aspartylphosphate" evidence="1">
    <location>
        <position position="68"/>
    </location>
</feature>
<keyword evidence="4" id="KW-1185">Reference proteome</keyword>